<dbReference type="GO" id="GO:0016829">
    <property type="term" value="F:lyase activity"/>
    <property type="evidence" value="ECO:0007669"/>
    <property type="project" value="UniProtKB-KW"/>
</dbReference>
<dbReference type="GO" id="GO:0005634">
    <property type="term" value="C:nucleus"/>
    <property type="evidence" value="ECO:0007669"/>
    <property type="project" value="TreeGrafter"/>
</dbReference>
<dbReference type="Gene3D" id="1.10.340.30">
    <property type="entry name" value="Hypothetical protein, domain 2"/>
    <property type="match status" value="1"/>
</dbReference>
<dbReference type="VEuPathDB" id="GiardiaDB:GMRT_13231"/>
<feature type="domain" description="HhH-GPD" evidence="7">
    <location>
        <begin position="106"/>
        <end position="259"/>
    </location>
</feature>
<dbReference type="Proteomes" id="UP000315496">
    <property type="component" value="Chromosome 2"/>
</dbReference>
<dbReference type="SMART" id="SM00478">
    <property type="entry name" value="ENDO3c"/>
    <property type="match status" value="1"/>
</dbReference>
<organism evidence="8 9">
    <name type="scientific">Giardia muris</name>
    <dbReference type="NCBI Taxonomy" id="5742"/>
    <lineage>
        <taxon>Eukaryota</taxon>
        <taxon>Metamonada</taxon>
        <taxon>Diplomonadida</taxon>
        <taxon>Hexamitidae</taxon>
        <taxon>Giardiinae</taxon>
        <taxon>Giardia</taxon>
    </lineage>
</organism>
<dbReference type="InterPro" id="IPR000445">
    <property type="entry name" value="HhH_motif"/>
</dbReference>
<dbReference type="EMBL" id="VDLU01000002">
    <property type="protein sequence ID" value="TNJ28705.1"/>
    <property type="molecule type" value="Genomic_DNA"/>
</dbReference>
<dbReference type="AlphaFoldDB" id="A0A4Z1SUS6"/>
<dbReference type="CDD" id="cd00056">
    <property type="entry name" value="ENDO3c"/>
    <property type="match status" value="1"/>
</dbReference>
<dbReference type="Pfam" id="PF00633">
    <property type="entry name" value="HHH"/>
    <property type="match status" value="1"/>
</dbReference>
<keyword evidence="8" id="KW-0255">Endonuclease</keyword>
<sequence>MGPKDYIETWDDIEEMRSQYVCPVDVFGGHCLSDRNETPAGRFRYLLGLILSARNLDRVTALAMYRLNALAPLTSVDIDEAIQRLTVEFDRRAGGVQQRPKNPIKRINFVGDPTAVMQLDWRLDAEAIANSTEEALAKAIHPTGFAKTKASYMRKVAQICLQKYGGDVPDTLEAFLELPGVGPKMAHLAMQITRGMAVGVSVDAHVCRIAQRLRWVSGGDCEKGGQSLSPVEVGRQLEEFLPSDRWPLVNPLLVGFGQVICRAQDPNCDECKLKGERCYYQKVTRGKNKASKG</sequence>
<keyword evidence="4" id="KW-0234">DNA repair</keyword>
<dbReference type="SUPFAM" id="SSF48150">
    <property type="entry name" value="DNA-glycosylase"/>
    <property type="match status" value="1"/>
</dbReference>
<protein>
    <submittedName>
        <fullName evidence="8">Endonuclease III</fullName>
    </submittedName>
</protein>
<comment type="similarity">
    <text evidence="1">Belongs to the Nth/MutY family.</text>
</comment>
<evidence type="ECO:0000256" key="5">
    <source>
        <dbReference type="ARBA" id="ARBA00023239"/>
    </source>
</evidence>
<evidence type="ECO:0000256" key="3">
    <source>
        <dbReference type="ARBA" id="ARBA00022801"/>
    </source>
</evidence>
<evidence type="ECO:0000313" key="8">
    <source>
        <dbReference type="EMBL" id="TNJ28705.1"/>
    </source>
</evidence>
<keyword evidence="9" id="KW-1185">Reference proteome</keyword>
<dbReference type="GO" id="GO:0000703">
    <property type="term" value="F:oxidized pyrimidine nucleobase lesion DNA N-glycosylase activity"/>
    <property type="evidence" value="ECO:0007669"/>
    <property type="project" value="TreeGrafter"/>
</dbReference>
<dbReference type="GO" id="GO:0003677">
    <property type="term" value="F:DNA binding"/>
    <property type="evidence" value="ECO:0007669"/>
    <property type="project" value="InterPro"/>
</dbReference>
<reference evidence="8 9" key="1">
    <citation type="submission" date="2019-05" db="EMBL/GenBank/DDBJ databases">
        <title>The compact genome of Giardia muris reveals important steps in the evolution of intestinal protozoan parasites.</title>
        <authorList>
            <person name="Xu F."/>
            <person name="Jimenez-Gonzalez A."/>
            <person name="Einarsson E."/>
            <person name="Astvaldsson A."/>
            <person name="Peirasmaki D."/>
            <person name="Eckmann L."/>
            <person name="Andersson J.O."/>
            <person name="Svard S.G."/>
            <person name="Jerlstrom-Hultqvist J."/>
        </authorList>
    </citation>
    <scope>NUCLEOTIDE SEQUENCE [LARGE SCALE GENOMIC DNA]</scope>
    <source>
        <strain evidence="8 9">Roberts-Thomson</strain>
    </source>
</reference>
<gene>
    <name evidence="8" type="ORF">GMRT_13231</name>
</gene>
<evidence type="ECO:0000313" key="9">
    <source>
        <dbReference type="Proteomes" id="UP000315496"/>
    </source>
</evidence>
<accession>A0A4Z1SUS6</accession>
<keyword evidence="6" id="KW-0326">Glycosidase</keyword>
<dbReference type="InterPro" id="IPR003265">
    <property type="entry name" value="HhH-GPD_domain"/>
</dbReference>
<keyword evidence="3" id="KW-0378">Hydrolase</keyword>
<name>A0A4Z1SUS6_GIAMU</name>
<proteinExistence type="inferred from homology"/>
<evidence type="ECO:0000256" key="6">
    <source>
        <dbReference type="ARBA" id="ARBA00023295"/>
    </source>
</evidence>
<comment type="caution">
    <text evidence="8">The sequence shown here is derived from an EMBL/GenBank/DDBJ whole genome shotgun (WGS) entry which is preliminary data.</text>
</comment>
<evidence type="ECO:0000259" key="7">
    <source>
        <dbReference type="SMART" id="SM00478"/>
    </source>
</evidence>
<dbReference type="InterPro" id="IPR011257">
    <property type="entry name" value="DNA_glycosylase"/>
</dbReference>
<dbReference type="OrthoDB" id="2099276at2759"/>
<keyword evidence="8" id="KW-0540">Nuclease</keyword>
<evidence type="ECO:0000256" key="2">
    <source>
        <dbReference type="ARBA" id="ARBA00022763"/>
    </source>
</evidence>
<evidence type="ECO:0000256" key="4">
    <source>
        <dbReference type="ARBA" id="ARBA00023204"/>
    </source>
</evidence>
<dbReference type="PANTHER" id="PTHR43286">
    <property type="entry name" value="ENDONUCLEASE III-LIKE PROTEIN 1"/>
    <property type="match status" value="1"/>
</dbReference>
<dbReference type="GO" id="GO:0003906">
    <property type="term" value="F:DNA-(apurinic or apyrimidinic site) endonuclease activity"/>
    <property type="evidence" value="ECO:0007669"/>
    <property type="project" value="TreeGrafter"/>
</dbReference>
<dbReference type="InterPro" id="IPR023170">
    <property type="entry name" value="HhH_base_excis_C"/>
</dbReference>
<dbReference type="GO" id="GO:0006285">
    <property type="term" value="P:base-excision repair, AP site formation"/>
    <property type="evidence" value="ECO:0007669"/>
    <property type="project" value="TreeGrafter"/>
</dbReference>
<evidence type="ECO:0000256" key="1">
    <source>
        <dbReference type="ARBA" id="ARBA00008343"/>
    </source>
</evidence>
<dbReference type="Gene3D" id="1.10.1670.10">
    <property type="entry name" value="Helix-hairpin-Helix base-excision DNA repair enzymes (C-terminal)"/>
    <property type="match status" value="1"/>
</dbReference>
<keyword evidence="2" id="KW-0227">DNA damage</keyword>
<dbReference type="GO" id="GO:0006289">
    <property type="term" value="P:nucleotide-excision repair"/>
    <property type="evidence" value="ECO:0007669"/>
    <property type="project" value="TreeGrafter"/>
</dbReference>
<keyword evidence="5" id="KW-0456">Lyase</keyword>
<dbReference type="PANTHER" id="PTHR43286:SF1">
    <property type="entry name" value="ENDONUCLEASE III-LIKE PROTEIN 1"/>
    <property type="match status" value="1"/>
</dbReference>
<dbReference type="Pfam" id="PF00730">
    <property type="entry name" value="HhH-GPD"/>
    <property type="match status" value="1"/>
</dbReference>